<name>A5KJX5_9FIRM</name>
<proteinExistence type="predicted"/>
<dbReference type="AlphaFoldDB" id="A5KJX5"/>
<dbReference type="EMBL" id="AAVP02000001">
    <property type="protein sequence ID" value="EDK25628.1"/>
    <property type="molecule type" value="Genomic_DNA"/>
</dbReference>
<organism evidence="1 2">
    <name type="scientific">[Ruminococcus] torques ATCC 27756</name>
    <dbReference type="NCBI Taxonomy" id="411460"/>
    <lineage>
        <taxon>Bacteria</taxon>
        <taxon>Bacillati</taxon>
        <taxon>Bacillota</taxon>
        <taxon>Clostridia</taxon>
        <taxon>Lachnospirales</taxon>
        <taxon>Lachnospiraceae</taxon>
        <taxon>Mediterraneibacter</taxon>
    </lineage>
</organism>
<gene>
    <name evidence="1" type="ORF">RUMTOR_00524</name>
</gene>
<evidence type="ECO:0000313" key="1">
    <source>
        <dbReference type="EMBL" id="EDK25628.1"/>
    </source>
</evidence>
<comment type="caution">
    <text evidence="1">The sequence shown here is derived from an EMBL/GenBank/DDBJ whole genome shotgun (WGS) entry which is preliminary data.</text>
</comment>
<dbReference type="HOGENOM" id="CLU_3410149_0_0_9"/>
<dbReference type="Proteomes" id="UP000003577">
    <property type="component" value="Unassembled WGS sequence"/>
</dbReference>
<dbReference type="PaxDb" id="411460-RUMTOR_00524"/>
<accession>A5KJX5</accession>
<reference evidence="1 2" key="1">
    <citation type="submission" date="2007-03" db="EMBL/GenBank/DDBJ databases">
        <authorList>
            <person name="Fulton L."/>
            <person name="Clifton S."/>
            <person name="Fulton B."/>
            <person name="Xu J."/>
            <person name="Minx P."/>
            <person name="Pepin K.H."/>
            <person name="Johnson M."/>
            <person name="Thiruvilangam P."/>
            <person name="Bhonagiri V."/>
            <person name="Nash W.E."/>
            <person name="Mardis E.R."/>
            <person name="Wilson R.K."/>
        </authorList>
    </citation>
    <scope>NUCLEOTIDE SEQUENCE [LARGE SCALE GENOMIC DNA]</scope>
    <source>
        <strain evidence="1 2">ATCC 27756</strain>
    </source>
</reference>
<reference evidence="1 2" key="2">
    <citation type="submission" date="2007-04" db="EMBL/GenBank/DDBJ databases">
        <title>Draft genome sequence of Ruminococcus torques (ATCC 27756).</title>
        <authorList>
            <person name="Sudarsanam P."/>
            <person name="Ley R."/>
            <person name="Guruge J."/>
            <person name="Turnbaugh P.J."/>
            <person name="Mahowald M."/>
            <person name="Liep D."/>
            <person name="Gordon J."/>
        </authorList>
    </citation>
    <scope>NUCLEOTIDE SEQUENCE [LARGE SCALE GENOMIC DNA]</scope>
    <source>
        <strain evidence="1 2">ATCC 27756</strain>
    </source>
</reference>
<evidence type="ECO:0000313" key="2">
    <source>
        <dbReference type="Proteomes" id="UP000003577"/>
    </source>
</evidence>
<sequence>MKKPELLSDKAGEASGYDLQQKVKILKRI</sequence>
<protein>
    <submittedName>
        <fullName evidence="1">Uncharacterized protein</fullName>
    </submittedName>
</protein>